<gene>
    <name evidence="7" type="ORF">PtA15_11A100</name>
</gene>
<organism evidence="7 8">
    <name type="scientific">Puccinia triticina</name>
    <dbReference type="NCBI Taxonomy" id="208348"/>
    <lineage>
        <taxon>Eukaryota</taxon>
        <taxon>Fungi</taxon>
        <taxon>Dikarya</taxon>
        <taxon>Basidiomycota</taxon>
        <taxon>Pucciniomycotina</taxon>
        <taxon>Pucciniomycetes</taxon>
        <taxon>Pucciniales</taxon>
        <taxon>Pucciniaceae</taxon>
        <taxon>Puccinia</taxon>
    </lineage>
</organism>
<comment type="similarity">
    <text evidence="1">Belongs to the uracil-DNA glycosylase (UDG) superfamily. UNG family.</text>
</comment>
<feature type="compositionally biased region" description="Low complexity" evidence="5">
    <location>
        <begin position="95"/>
        <end position="107"/>
    </location>
</feature>
<dbReference type="SMART" id="SM00987">
    <property type="entry name" value="UreE_C"/>
    <property type="match status" value="1"/>
</dbReference>
<dbReference type="EMBL" id="CP110431">
    <property type="protein sequence ID" value="WAQ89412.1"/>
    <property type="molecule type" value="Genomic_DNA"/>
</dbReference>
<sequence length="415" mass="46122">MHIKKLSHSPPETKVSIKRRMSDPDPPCKDDEPKFLGTSTRGRNQLSLTDAWGLTRSDDIGPENSFKRARIAKNPKKEAKPAKGSSTRAAQPIKIPTLSSSIGSPTPSHSSLFSVESSWDNSELSDMFNDLDFGFDPSLFPLEVSPVHGLHPSWLEPLKTVLILPQIISLHQQLGPNYLGYDYKRGEKPLQCQAEISPPPQDLYNWSRLTPLDRVKVVILGSAPHFQPAQAHGLAFSQPTTCARISGTIRNIHRELAYEYPDKFVRPHHGSLVSWAQAGVLLLNIVQTTQRDDQKAHDKLGWQEFTAKILEIVSRDGGSSYTNSNQRGTSKGIVFIGWGEEATQLINSVGVLSSNRHHQILTSPGGPTPLLSSNRGFFKSNHFQMANQFLSATYGPKHTIDWWDLQPLDPYSVSL</sequence>
<keyword evidence="2" id="KW-0227">DNA damage</keyword>
<dbReference type="RefSeq" id="XP_053024967.1">
    <property type="nucleotide sequence ID" value="XM_053160975.1"/>
</dbReference>
<dbReference type="InterPro" id="IPR005122">
    <property type="entry name" value="Uracil-DNA_glycosylase-like"/>
</dbReference>
<dbReference type="Gene3D" id="3.40.470.10">
    <property type="entry name" value="Uracil-DNA glycosylase-like domain"/>
    <property type="match status" value="1"/>
</dbReference>
<dbReference type="GeneID" id="77801870"/>
<feature type="compositionally biased region" description="Polar residues" evidence="5">
    <location>
        <begin position="37"/>
        <end position="48"/>
    </location>
</feature>
<protein>
    <recommendedName>
        <fullName evidence="6">Uracil-DNA glycosylase-like domain-containing protein</fullName>
    </recommendedName>
</protein>
<feature type="domain" description="Uracil-DNA glycosylase-like" evidence="6">
    <location>
        <begin position="208"/>
        <end position="390"/>
    </location>
</feature>
<dbReference type="InterPro" id="IPR002043">
    <property type="entry name" value="UDG_fam1"/>
</dbReference>
<evidence type="ECO:0000313" key="8">
    <source>
        <dbReference type="Proteomes" id="UP001164743"/>
    </source>
</evidence>
<feature type="region of interest" description="Disordered" evidence="5">
    <location>
        <begin position="1"/>
        <end position="107"/>
    </location>
</feature>
<proteinExistence type="inferred from homology"/>
<accession>A0ABY7D389</accession>
<reference evidence="7" key="1">
    <citation type="submission" date="2022-10" db="EMBL/GenBank/DDBJ databases">
        <title>Puccinia triticina Genome sequencing and assembly.</title>
        <authorList>
            <person name="Li C."/>
        </authorList>
    </citation>
    <scope>NUCLEOTIDE SEQUENCE</scope>
    <source>
        <strain evidence="7">Pt15</strain>
    </source>
</reference>
<evidence type="ECO:0000256" key="3">
    <source>
        <dbReference type="ARBA" id="ARBA00022801"/>
    </source>
</evidence>
<dbReference type="InterPro" id="IPR036895">
    <property type="entry name" value="Uracil-DNA_glycosylase-like_sf"/>
</dbReference>
<evidence type="ECO:0000259" key="6">
    <source>
        <dbReference type="SMART" id="SM00986"/>
    </source>
</evidence>
<evidence type="ECO:0000256" key="5">
    <source>
        <dbReference type="SAM" id="MobiDB-lite"/>
    </source>
</evidence>
<dbReference type="SUPFAM" id="SSF52141">
    <property type="entry name" value="Uracil-DNA glycosylase-like"/>
    <property type="match status" value="1"/>
</dbReference>
<name>A0ABY7D389_9BASI</name>
<keyword evidence="3" id="KW-0378">Hydrolase</keyword>
<evidence type="ECO:0000256" key="2">
    <source>
        <dbReference type="ARBA" id="ARBA00022763"/>
    </source>
</evidence>
<evidence type="ECO:0000256" key="4">
    <source>
        <dbReference type="ARBA" id="ARBA00023204"/>
    </source>
</evidence>
<dbReference type="SMART" id="SM00986">
    <property type="entry name" value="UDG"/>
    <property type="match status" value="1"/>
</dbReference>
<evidence type="ECO:0000256" key="1">
    <source>
        <dbReference type="ARBA" id="ARBA00008184"/>
    </source>
</evidence>
<keyword evidence="8" id="KW-1185">Reference proteome</keyword>
<keyword evidence="4" id="KW-0234">DNA repair</keyword>
<dbReference type="CDD" id="cd10027">
    <property type="entry name" value="UDG-F1-like"/>
    <property type="match status" value="1"/>
</dbReference>
<dbReference type="PANTHER" id="PTHR11264:SF0">
    <property type="entry name" value="URACIL-DNA GLYCOSYLASE"/>
    <property type="match status" value="1"/>
</dbReference>
<feature type="compositionally biased region" description="Basic and acidic residues" evidence="5">
    <location>
        <begin position="20"/>
        <end position="34"/>
    </location>
</feature>
<dbReference type="Proteomes" id="UP001164743">
    <property type="component" value="Chromosome 11A"/>
</dbReference>
<evidence type="ECO:0000313" key="7">
    <source>
        <dbReference type="EMBL" id="WAQ89412.1"/>
    </source>
</evidence>
<dbReference type="PANTHER" id="PTHR11264">
    <property type="entry name" value="URACIL-DNA GLYCOSYLASE"/>
    <property type="match status" value="1"/>
</dbReference>